<accession>A0A559IX59</accession>
<dbReference type="EMBL" id="VNJK01000001">
    <property type="protein sequence ID" value="TVX92220.1"/>
    <property type="molecule type" value="Genomic_DNA"/>
</dbReference>
<keyword evidence="2" id="KW-1185">Reference proteome</keyword>
<name>A0A559IX59_9BACL</name>
<gene>
    <name evidence="1" type="ORF">FPZ44_03595</name>
</gene>
<comment type="caution">
    <text evidence="1">The sequence shown here is derived from an EMBL/GenBank/DDBJ whole genome shotgun (WGS) entry which is preliminary data.</text>
</comment>
<protein>
    <submittedName>
        <fullName evidence="1">Uncharacterized protein</fullName>
    </submittedName>
</protein>
<dbReference type="OrthoDB" id="3035120at2"/>
<dbReference type="Proteomes" id="UP000318102">
    <property type="component" value="Unassembled WGS sequence"/>
</dbReference>
<evidence type="ECO:0000313" key="1">
    <source>
        <dbReference type="EMBL" id="TVX92220.1"/>
    </source>
</evidence>
<proteinExistence type="predicted"/>
<organism evidence="1 2">
    <name type="scientific">Paenibacillus agilis</name>
    <dbReference type="NCBI Taxonomy" id="3020863"/>
    <lineage>
        <taxon>Bacteria</taxon>
        <taxon>Bacillati</taxon>
        <taxon>Bacillota</taxon>
        <taxon>Bacilli</taxon>
        <taxon>Bacillales</taxon>
        <taxon>Paenibacillaceae</taxon>
        <taxon>Paenibacillus</taxon>
    </lineage>
</organism>
<dbReference type="AlphaFoldDB" id="A0A559IX59"/>
<dbReference type="RefSeq" id="WP_144987469.1">
    <property type="nucleotide sequence ID" value="NZ_VNJK01000001.1"/>
</dbReference>
<sequence length="162" mass="18500">MSLSQELDAIQRWVWGAAQLASYRLTEAPAQLARPVIVWEAPSRAKARNLGRWQYTNKVTQFGTLYVASVNQLIQYQDALETDLNEEYRDRHKLINQLPIYDQAGPTGVILGQLREVQLHFENAKGLDIPIRVEYEATYKRNRTVYPAATKVVTKVVMPGMP</sequence>
<reference evidence="1 2" key="1">
    <citation type="submission" date="2019-07" db="EMBL/GenBank/DDBJ databases">
        <authorList>
            <person name="Kim J."/>
        </authorList>
    </citation>
    <scope>NUCLEOTIDE SEQUENCE [LARGE SCALE GENOMIC DNA]</scope>
    <source>
        <strain evidence="1 2">N4</strain>
    </source>
</reference>
<evidence type="ECO:0000313" key="2">
    <source>
        <dbReference type="Proteomes" id="UP000318102"/>
    </source>
</evidence>